<protein>
    <recommendedName>
        <fullName evidence="4">cAMP-independent regulatory protein pac2</fullName>
    </recommendedName>
</protein>
<feature type="region of interest" description="Disordered" evidence="1">
    <location>
        <begin position="171"/>
        <end position="213"/>
    </location>
</feature>
<dbReference type="OMA" id="MSGHDSQ"/>
<proteinExistence type="predicted"/>
<dbReference type="GO" id="GO:0003677">
    <property type="term" value="F:DNA binding"/>
    <property type="evidence" value="ECO:0007669"/>
    <property type="project" value="TreeGrafter"/>
</dbReference>
<feature type="region of interest" description="Disordered" evidence="1">
    <location>
        <begin position="229"/>
        <end position="263"/>
    </location>
</feature>
<keyword evidence="3" id="KW-1185">Reference proteome</keyword>
<feature type="region of interest" description="Disordered" evidence="1">
    <location>
        <begin position="401"/>
        <end position="460"/>
    </location>
</feature>
<reference evidence="3" key="1">
    <citation type="submission" date="2014-04" db="EMBL/GenBank/DDBJ databases">
        <title>Evolutionary Origins and Diversification of the Mycorrhizal Mutualists.</title>
        <authorList>
            <consortium name="DOE Joint Genome Institute"/>
            <consortium name="Mycorrhizal Genomics Consortium"/>
            <person name="Kohler A."/>
            <person name="Kuo A."/>
            <person name="Nagy L.G."/>
            <person name="Floudas D."/>
            <person name="Copeland A."/>
            <person name="Barry K.W."/>
            <person name="Cichocki N."/>
            <person name="Veneault-Fourrey C."/>
            <person name="LaButti K."/>
            <person name="Lindquist E.A."/>
            <person name="Lipzen A."/>
            <person name="Lundell T."/>
            <person name="Morin E."/>
            <person name="Murat C."/>
            <person name="Riley R."/>
            <person name="Ohm R."/>
            <person name="Sun H."/>
            <person name="Tunlid A."/>
            <person name="Henrissat B."/>
            <person name="Grigoriev I.V."/>
            <person name="Hibbett D.S."/>
            <person name="Martin F."/>
        </authorList>
    </citation>
    <scope>NUCLEOTIDE SEQUENCE [LARGE SCALE GENOMIC DNA]</scope>
    <source>
        <strain evidence="3">FD-334 SS-4</strain>
    </source>
</reference>
<dbReference type="Proteomes" id="UP000054270">
    <property type="component" value="Unassembled WGS sequence"/>
</dbReference>
<dbReference type="InterPro" id="IPR018608">
    <property type="entry name" value="Gti1/Pac2"/>
</dbReference>
<dbReference type="AlphaFoldDB" id="A0A0D2KZW5"/>
<feature type="compositionally biased region" description="Polar residues" evidence="1">
    <location>
        <begin position="229"/>
        <end position="262"/>
    </location>
</feature>
<sequence length="492" mass="53796">MQQPTCRNVRIRSTKDAHKIFAAVQNGVLHMVTRRLDADERLALRSGCIYAWEERGPHSELTGLGIERFTEGRRWSPSRVRDEFLFYYEKYTPPAESLHSNMTERELQPPRDWDPLVKQTYSVWVQTDKGRRKWHLTAYFTQATIDQLGSIDDNPNLRDVVVEDGMFKSTRVGKTRTKTDDNSRSDGGSKSSSSSSARTYAPFPTPYQYHPQNDAASATPVLMHEPYQTRQQDSTGYEQTPSPITTHSYPADHTSYSQSNTPAVPGPYLSSGYAISPSSMSPVTSHSSHLPSYQMTSLHSTNPGAPYYPSPSSHSQWEGNGSAPYYPRNDQHQPPSGMSSSKPSSFPASSSYRLNGAQTPASPHSPYPAPFPAANVHSAGSPVFSPSYSLHAALALPGNGDLPGGGASGPPLSPLHIPDRAHSSAGSHSSLPYAQGTPGRNDASMDAGGDDGASEGSLLAPLSLLRPPVVKYVRDIQDEKILRRLRERNSNS</sequence>
<feature type="compositionally biased region" description="Low complexity" evidence="1">
    <location>
        <begin position="334"/>
        <end position="351"/>
    </location>
</feature>
<organism evidence="2 3">
    <name type="scientific">Hypholoma sublateritium (strain FD-334 SS-4)</name>
    <dbReference type="NCBI Taxonomy" id="945553"/>
    <lineage>
        <taxon>Eukaryota</taxon>
        <taxon>Fungi</taxon>
        <taxon>Dikarya</taxon>
        <taxon>Basidiomycota</taxon>
        <taxon>Agaricomycotina</taxon>
        <taxon>Agaricomycetes</taxon>
        <taxon>Agaricomycetidae</taxon>
        <taxon>Agaricales</taxon>
        <taxon>Agaricineae</taxon>
        <taxon>Strophariaceae</taxon>
        <taxon>Hypholoma</taxon>
    </lineage>
</organism>
<dbReference type="EMBL" id="KN817571">
    <property type="protein sequence ID" value="KJA20027.1"/>
    <property type="molecule type" value="Genomic_DNA"/>
</dbReference>
<dbReference type="Pfam" id="PF09729">
    <property type="entry name" value="Gti1_Pac2"/>
    <property type="match status" value="1"/>
</dbReference>
<dbReference type="PANTHER" id="PTHR28027">
    <property type="entry name" value="TRANSCRIPTIONAL REGULATOR MIT1"/>
    <property type="match status" value="1"/>
</dbReference>
<accession>A0A0D2KZW5</accession>
<dbReference type="PANTHER" id="PTHR28027:SF1">
    <property type="entry name" value="CAMP INDEPENDENT REGULATORY PROTEIN (AFU_ORTHOLOGUE AFUA_3G09640)"/>
    <property type="match status" value="1"/>
</dbReference>
<name>A0A0D2KZW5_HYPSF</name>
<evidence type="ECO:0000313" key="3">
    <source>
        <dbReference type="Proteomes" id="UP000054270"/>
    </source>
</evidence>
<feature type="compositionally biased region" description="Low complexity" evidence="1">
    <location>
        <begin position="185"/>
        <end position="196"/>
    </location>
</feature>
<evidence type="ECO:0008006" key="4">
    <source>
        <dbReference type="Google" id="ProtNLM"/>
    </source>
</evidence>
<feature type="region of interest" description="Disordered" evidence="1">
    <location>
        <begin position="277"/>
        <end position="368"/>
    </location>
</feature>
<feature type="compositionally biased region" description="Polar residues" evidence="1">
    <location>
        <begin position="290"/>
        <end position="303"/>
    </location>
</feature>
<feature type="compositionally biased region" description="Polar residues" evidence="1">
    <location>
        <begin position="310"/>
        <end position="319"/>
    </location>
</feature>
<feature type="compositionally biased region" description="Polar residues" evidence="1">
    <location>
        <begin position="352"/>
        <end position="362"/>
    </location>
</feature>
<feature type="compositionally biased region" description="Low complexity" evidence="1">
    <location>
        <begin position="277"/>
        <end position="289"/>
    </location>
</feature>
<evidence type="ECO:0000313" key="2">
    <source>
        <dbReference type="EMBL" id="KJA20027.1"/>
    </source>
</evidence>
<dbReference type="OrthoDB" id="5572844at2759"/>
<gene>
    <name evidence="2" type="ORF">HYPSUDRAFT_835520</name>
</gene>
<evidence type="ECO:0000256" key="1">
    <source>
        <dbReference type="SAM" id="MobiDB-lite"/>
    </source>
</evidence>